<evidence type="ECO:0000256" key="1">
    <source>
        <dbReference type="ARBA" id="ARBA00022729"/>
    </source>
</evidence>
<dbReference type="InterPro" id="IPR011250">
    <property type="entry name" value="OMP/PagP_B-barrel"/>
</dbReference>
<dbReference type="SUPFAM" id="SSF56925">
    <property type="entry name" value="OMPA-like"/>
    <property type="match status" value="1"/>
</dbReference>
<accession>A0A5C7GG59</accession>
<feature type="domain" description="Outer membrane protein beta-barrel" evidence="3">
    <location>
        <begin position="19"/>
        <end position="200"/>
    </location>
</feature>
<evidence type="ECO:0000256" key="2">
    <source>
        <dbReference type="SAM" id="SignalP"/>
    </source>
</evidence>
<reference evidence="4 5" key="1">
    <citation type="submission" date="2019-08" db="EMBL/GenBank/DDBJ databases">
        <title>Seonamhaeicola sediminis sp. nov., isolated from marine sediment.</title>
        <authorList>
            <person name="Cao W.R."/>
        </authorList>
    </citation>
    <scope>NUCLEOTIDE SEQUENCE [LARGE SCALE GENOMIC DNA]</scope>
    <source>
        <strain evidence="4 5">1505</strain>
    </source>
</reference>
<keyword evidence="1 2" id="KW-0732">Signal</keyword>
<dbReference type="AlphaFoldDB" id="A0A5C7GG59"/>
<comment type="caution">
    <text evidence="4">The sequence shown here is derived from an EMBL/GenBank/DDBJ whole genome shotgun (WGS) entry which is preliminary data.</text>
</comment>
<evidence type="ECO:0000313" key="4">
    <source>
        <dbReference type="EMBL" id="TXG36730.1"/>
    </source>
</evidence>
<dbReference type="InterPro" id="IPR027385">
    <property type="entry name" value="Beta-barrel_OMP"/>
</dbReference>
<protein>
    <submittedName>
        <fullName evidence="4">Porin family protein</fullName>
    </submittedName>
</protein>
<sequence>MITNYKYFKILFFYSVFLLSNSFYAQEGTSLIKAQFGLGLNSPSKDGFVNNFEGKSLNFPTVDLGLQYMFNSELGGKLDYSFSRISNEDNNPTFKLNYSRINLQLVYDANNIFTFLPYRTGVFFHVGPGYSAVKPLGNYTQNKESFFNVMGGMQFHYGVSDTFSIYTDVSYINGFGKEFDPITEGNGSFNGNLLTITFGVSISLSGCYFCDQ</sequence>
<dbReference type="Proteomes" id="UP000321080">
    <property type="component" value="Unassembled WGS sequence"/>
</dbReference>
<evidence type="ECO:0000259" key="3">
    <source>
        <dbReference type="Pfam" id="PF13505"/>
    </source>
</evidence>
<keyword evidence="5" id="KW-1185">Reference proteome</keyword>
<dbReference type="EMBL" id="VRKQ01000010">
    <property type="protein sequence ID" value="TXG36730.1"/>
    <property type="molecule type" value="Genomic_DNA"/>
</dbReference>
<dbReference type="OrthoDB" id="1522982at2"/>
<organism evidence="4 5">
    <name type="scientific">Seonamhaeicola maritimus</name>
    <dbReference type="NCBI Taxonomy" id="2591822"/>
    <lineage>
        <taxon>Bacteria</taxon>
        <taxon>Pseudomonadati</taxon>
        <taxon>Bacteroidota</taxon>
        <taxon>Flavobacteriia</taxon>
        <taxon>Flavobacteriales</taxon>
        <taxon>Flavobacteriaceae</taxon>
    </lineage>
</organism>
<gene>
    <name evidence="4" type="ORF">FUA22_09110</name>
</gene>
<proteinExistence type="predicted"/>
<dbReference type="Pfam" id="PF13505">
    <property type="entry name" value="OMP_b-brl"/>
    <property type="match status" value="1"/>
</dbReference>
<dbReference type="Gene3D" id="2.40.160.20">
    <property type="match status" value="1"/>
</dbReference>
<feature type="chain" id="PRO_5022712027" evidence="2">
    <location>
        <begin position="26"/>
        <end position="212"/>
    </location>
</feature>
<dbReference type="RefSeq" id="WP_147767655.1">
    <property type="nucleotide sequence ID" value="NZ_VRKQ01000010.1"/>
</dbReference>
<evidence type="ECO:0000313" key="5">
    <source>
        <dbReference type="Proteomes" id="UP000321080"/>
    </source>
</evidence>
<feature type="signal peptide" evidence="2">
    <location>
        <begin position="1"/>
        <end position="25"/>
    </location>
</feature>
<name>A0A5C7GG59_9FLAO</name>